<gene>
    <name evidence="1" type="ORF">LSAA_12720</name>
</gene>
<dbReference type="AlphaFoldDB" id="A0A7R8D1E9"/>
<proteinExistence type="predicted"/>
<dbReference type="EMBL" id="HG994586">
    <property type="protein sequence ID" value="CAF2992862.1"/>
    <property type="molecule type" value="Genomic_DNA"/>
</dbReference>
<organism evidence="1 2">
    <name type="scientific">Lepeophtheirus salmonis</name>
    <name type="common">Salmon louse</name>
    <name type="synonym">Caligus salmonis</name>
    <dbReference type="NCBI Taxonomy" id="72036"/>
    <lineage>
        <taxon>Eukaryota</taxon>
        <taxon>Metazoa</taxon>
        <taxon>Ecdysozoa</taxon>
        <taxon>Arthropoda</taxon>
        <taxon>Crustacea</taxon>
        <taxon>Multicrustacea</taxon>
        <taxon>Hexanauplia</taxon>
        <taxon>Copepoda</taxon>
        <taxon>Siphonostomatoida</taxon>
        <taxon>Caligidae</taxon>
        <taxon>Lepeophtheirus</taxon>
    </lineage>
</organism>
<evidence type="ECO:0000313" key="1">
    <source>
        <dbReference type="EMBL" id="CAF2992862.1"/>
    </source>
</evidence>
<dbReference type="Proteomes" id="UP000675881">
    <property type="component" value="Chromosome 7"/>
</dbReference>
<name>A0A7R8D1E9_LEPSM</name>
<sequence length="117" mass="13977">MIQAWSLFKTVGKFNKNKREEQMCQIDFMRKCVSAMLTNHVVRSKNRTTPNTNSFMIHKRYDQRTTLSTSKVTQNVFAKCARRPNSDKGIVFYRCRRCNVGIHIQYFESYHTWQETQ</sequence>
<accession>A0A7R8D1E9</accession>
<evidence type="ECO:0000313" key="2">
    <source>
        <dbReference type="Proteomes" id="UP000675881"/>
    </source>
</evidence>
<protein>
    <submittedName>
        <fullName evidence="1">(salmon louse) hypothetical protein</fullName>
    </submittedName>
</protein>
<keyword evidence="2" id="KW-1185">Reference proteome</keyword>
<reference evidence="1" key="1">
    <citation type="submission" date="2021-02" db="EMBL/GenBank/DDBJ databases">
        <authorList>
            <person name="Bekaert M."/>
        </authorList>
    </citation>
    <scope>NUCLEOTIDE SEQUENCE</scope>
    <source>
        <strain evidence="1">IoA-00</strain>
    </source>
</reference>